<dbReference type="PANTHER" id="PTHR33744">
    <property type="entry name" value="CARBOHYDRATE DIACID REGULATOR"/>
    <property type="match status" value="1"/>
</dbReference>
<reference evidence="3 4" key="1">
    <citation type="submission" date="2020-08" db="EMBL/GenBank/DDBJ databases">
        <title>Genomic Encyclopedia of Archaeal and Bacterial Type Strains, Phase II (KMG-II): from individual species to whole genera.</title>
        <authorList>
            <person name="Goeker M."/>
        </authorList>
    </citation>
    <scope>NUCLEOTIDE SEQUENCE [LARGE SCALE GENOMIC DNA]</scope>
    <source>
        <strain evidence="3 4">DSM 43850</strain>
    </source>
</reference>
<dbReference type="Gene3D" id="1.10.10.2840">
    <property type="entry name" value="PucR C-terminal helix-turn-helix domain"/>
    <property type="match status" value="1"/>
</dbReference>
<comment type="similarity">
    <text evidence="1">Belongs to the CdaR family.</text>
</comment>
<proteinExistence type="inferred from homology"/>
<dbReference type="InterPro" id="IPR042070">
    <property type="entry name" value="PucR_C-HTH_sf"/>
</dbReference>
<evidence type="ECO:0000259" key="2">
    <source>
        <dbReference type="SMART" id="SM00065"/>
    </source>
</evidence>
<evidence type="ECO:0000256" key="1">
    <source>
        <dbReference type="ARBA" id="ARBA00006754"/>
    </source>
</evidence>
<feature type="domain" description="GAF" evidence="2">
    <location>
        <begin position="71"/>
        <end position="220"/>
    </location>
</feature>
<dbReference type="InterPro" id="IPR041522">
    <property type="entry name" value="CdaR_GGDEF"/>
</dbReference>
<dbReference type="SUPFAM" id="SSF55781">
    <property type="entry name" value="GAF domain-like"/>
    <property type="match status" value="1"/>
</dbReference>
<keyword evidence="4" id="KW-1185">Reference proteome</keyword>
<accession>A0ABR6B8I8</accession>
<dbReference type="EMBL" id="JACJID010000001">
    <property type="protein sequence ID" value="MBA8923046.1"/>
    <property type="molecule type" value="Genomic_DNA"/>
</dbReference>
<gene>
    <name evidence="3" type="ORF">BC739_000243</name>
</gene>
<dbReference type="Pfam" id="PF17853">
    <property type="entry name" value="GGDEF_2"/>
    <property type="match status" value="1"/>
</dbReference>
<dbReference type="Pfam" id="PF13185">
    <property type="entry name" value="GAF_2"/>
    <property type="match status" value="1"/>
</dbReference>
<dbReference type="InterPro" id="IPR051448">
    <property type="entry name" value="CdaR-like_regulators"/>
</dbReference>
<dbReference type="Gene3D" id="3.30.450.40">
    <property type="match status" value="1"/>
</dbReference>
<protein>
    <submittedName>
        <fullName evidence="3">GAF domain-containing protein</fullName>
    </submittedName>
</protein>
<dbReference type="RefSeq" id="WP_182836000.1">
    <property type="nucleotide sequence ID" value="NZ_BAAABQ010000011.1"/>
</dbReference>
<dbReference type="Pfam" id="PF13556">
    <property type="entry name" value="HTH_30"/>
    <property type="match status" value="1"/>
</dbReference>
<dbReference type="Proteomes" id="UP000517916">
    <property type="component" value="Unassembled WGS sequence"/>
</dbReference>
<dbReference type="PANTHER" id="PTHR33744:SF1">
    <property type="entry name" value="DNA-BINDING TRANSCRIPTIONAL ACTIVATOR ADER"/>
    <property type="match status" value="1"/>
</dbReference>
<evidence type="ECO:0000313" key="3">
    <source>
        <dbReference type="EMBL" id="MBA8923046.1"/>
    </source>
</evidence>
<name>A0ABR6B8I8_9PSEU</name>
<dbReference type="InterPro" id="IPR029016">
    <property type="entry name" value="GAF-like_dom_sf"/>
</dbReference>
<evidence type="ECO:0000313" key="4">
    <source>
        <dbReference type="Proteomes" id="UP000517916"/>
    </source>
</evidence>
<dbReference type="InterPro" id="IPR003018">
    <property type="entry name" value="GAF"/>
</dbReference>
<comment type="caution">
    <text evidence="3">The sequence shown here is derived from an EMBL/GenBank/DDBJ whole genome shotgun (WGS) entry which is preliminary data.</text>
</comment>
<dbReference type="SMART" id="SM00065">
    <property type="entry name" value="GAF"/>
    <property type="match status" value="1"/>
</dbReference>
<organism evidence="3 4">
    <name type="scientific">Kutzneria viridogrisea</name>
    <dbReference type="NCBI Taxonomy" id="47990"/>
    <lineage>
        <taxon>Bacteria</taxon>
        <taxon>Bacillati</taxon>
        <taxon>Actinomycetota</taxon>
        <taxon>Actinomycetes</taxon>
        <taxon>Pseudonocardiales</taxon>
        <taxon>Pseudonocardiaceae</taxon>
        <taxon>Kutzneria</taxon>
    </lineage>
</organism>
<sequence>MWLELLLAEEPAQALAAHRDRLLARGLPTEQVEREARAALQVRALLAQRRQRAAELSALNEIAGRLAGLHQPGELLREVTEQARRLLAVDLAYIGLVQGEQFVMEVASGALTPQLLGLRLPRAAGIAGAVVTGARPIWTCEYAAAVSFEHHPVADEVAAAENIRALLGVPLTVRGRVLGALFACKRQERHFTEEEVALLTALAAHAAVAIDNAVTLHRLNEANAELARTLGWDRQLTEVVLRGGGVDDLVAEVAASVAGQVRFLPGQEQAEGEVVCTVRADRLVLGSLVLVGEQVCAGDRLLLERAAPVLALAVLRERAAAEASRLTRDTQVIDLLTRPAADGQRMRALGLDPSRPHCVLLATPGTEPPRVPTGGVLARSGDRLVLVAPGESAEDLLAQWPPGRHTVGAAGPAANPGELARCYQEAEQTLDALLALGREGESCTAAQLGIYRVLLTHAGREQLHAEFERALGPVLAEQERRGVPLLDTVRAYLDSGGRAAAAAQALGVHVNTLYQRLGHLDALLGPGWREHPRALDLQVLLRVVPG</sequence>
<dbReference type="InterPro" id="IPR025736">
    <property type="entry name" value="PucR_C-HTH_dom"/>
</dbReference>